<proteinExistence type="inferred from homology"/>
<dbReference type="PANTHER" id="PTHR30344">
    <property type="entry name" value="6-PHOSPHOGLUCONOLACTONASE-RELATED"/>
    <property type="match status" value="1"/>
</dbReference>
<dbReference type="Proteomes" id="UP001501570">
    <property type="component" value="Unassembled WGS sequence"/>
</dbReference>
<name>A0ABP9SKJ5_9ACTN</name>
<sequence length="343" mass="36481">MNAPDRRVYVGCYTNGAPASEAGIVSFALDGDGLLHRPTVTPASNPSFLASAGGLLYAAHETTPGRVRTYRRGAGGLTPYASTTTGGDGPAHVAVAADRSHLVIPNYASGHVTALTIDGDGHPGTPSVWVGTGSGPHPGRQQGSHPHQAVQLPTGTWLIPDLGTDAIVELAVRPGAAPSCVGRHPLPPGCGPRHLVVRDDWLFVAGELDSHIHGLHRLDGGYRWRWSVSTFDIDQIIACPTNDPSHIQLGEDRTHLYVANRGRDTITVFTVRSDAAGTRLELEQERSTEGHWPRHFAVTGDRLYVANQLSDRVCVFALDPRTATIGELLQSVDVRAPACVLVA</sequence>
<gene>
    <name evidence="2" type="ORF">GCM10023322_70820</name>
</gene>
<dbReference type="InterPro" id="IPR050282">
    <property type="entry name" value="Cycloisomerase_2"/>
</dbReference>
<dbReference type="SUPFAM" id="SSF63825">
    <property type="entry name" value="YWTD domain"/>
    <property type="match status" value="1"/>
</dbReference>
<keyword evidence="3" id="KW-1185">Reference proteome</keyword>
<dbReference type="EMBL" id="BAABJQ010000032">
    <property type="protein sequence ID" value="GAA5198132.1"/>
    <property type="molecule type" value="Genomic_DNA"/>
</dbReference>
<dbReference type="Gene3D" id="2.130.10.10">
    <property type="entry name" value="YVTN repeat-like/Quinoprotein amine dehydrogenase"/>
    <property type="match status" value="1"/>
</dbReference>
<accession>A0ABP9SKJ5</accession>
<evidence type="ECO:0000313" key="3">
    <source>
        <dbReference type="Proteomes" id="UP001501570"/>
    </source>
</evidence>
<dbReference type="Pfam" id="PF10282">
    <property type="entry name" value="Lactonase"/>
    <property type="match status" value="1"/>
</dbReference>
<dbReference type="PANTHER" id="PTHR30344:SF1">
    <property type="entry name" value="6-PHOSPHOGLUCONOLACTONASE"/>
    <property type="match status" value="1"/>
</dbReference>
<comment type="caution">
    <text evidence="2">The sequence shown here is derived from an EMBL/GenBank/DDBJ whole genome shotgun (WGS) entry which is preliminary data.</text>
</comment>
<organism evidence="2 3">
    <name type="scientific">Rugosimonospora acidiphila</name>
    <dbReference type="NCBI Taxonomy" id="556531"/>
    <lineage>
        <taxon>Bacteria</taxon>
        <taxon>Bacillati</taxon>
        <taxon>Actinomycetota</taxon>
        <taxon>Actinomycetes</taxon>
        <taxon>Micromonosporales</taxon>
        <taxon>Micromonosporaceae</taxon>
        <taxon>Rugosimonospora</taxon>
    </lineage>
</organism>
<dbReference type="RefSeq" id="WP_345637251.1">
    <property type="nucleotide sequence ID" value="NZ_BAABJQ010000032.1"/>
</dbReference>
<dbReference type="InterPro" id="IPR019405">
    <property type="entry name" value="Lactonase_7-beta_prop"/>
</dbReference>
<dbReference type="InterPro" id="IPR015943">
    <property type="entry name" value="WD40/YVTN_repeat-like_dom_sf"/>
</dbReference>
<reference evidence="3" key="1">
    <citation type="journal article" date="2019" name="Int. J. Syst. Evol. Microbiol.">
        <title>The Global Catalogue of Microorganisms (GCM) 10K type strain sequencing project: providing services to taxonomists for standard genome sequencing and annotation.</title>
        <authorList>
            <consortium name="The Broad Institute Genomics Platform"/>
            <consortium name="The Broad Institute Genome Sequencing Center for Infectious Disease"/>
            <person name="Wu L."/>
            <person name="Ma J."/>
        </authorList>
    </citation>
    <scope>NUCLEOTIDE SEQUENCE [LARGE SCALE GENOMIC DNA]</scope>
    <source>
        <strain evidence="3">JCM 18304</strain>
    </source>
</reference>
<comment type="similarity">
    <text evidence="1">Belongs to the cycloisomerase 2 family.</text>
</comment>
<evidence type="ECO:0000313" key="2">
    <source>
        <dbReference type="EMBL" id="GAA5198132.1"/>
    </source>
</evidence>
<protein>
    <submittedName>
        <fullName evidence="2">Lactonase family protein</fullName>
    </submittedName>
</protein>
<evidence type="ECO:0000256" key="1">
    <source>
        <dbReference type="ARBA" id="ARBA00005564"/>
    </source>
</evidence>